<evidence type="ECO:0008006" key="5">
    <source>
        <dbReference type="Google" id="ProtNLM"/>
    </source>
</evidence>
<evidence type="ECO:0000259" key="2">
    <source>
        <dbReference type="PROSITE" id="PS50943"/>
    </source>
</evidence>
<dbReference type="Pfam" id="PF01381">
    <property type="entry name" value="HTH_3"/>
    <property type="match status" value="1"/>
</dbReference>
<dbReference type="PROSITE" id="PS51352">
    <property type="entry name" value="THIOREDOXIN_2"/>
    <property type="match status" value="1"/>
</dbReference>
<evidence type="ECO:0000259" key="3">
    <source>
        <dbReference type="PROSITE" id="PS51352"/>
    </source>
</evidence>
<dbReference type="PANTHER" id="PTHR10245">
    <property type="entry name" value="ENDOTHELIAL DIFFERENTIATION-RELATED FACTOR 1 MULTIPROTEIN BRIDGING FACTOR 1"/>
    <property type="match status" value="1"/>
</dbReference>
<dbReference type="Pfam" id="PF00085">
    <property type="entry name" value="Thioredoxin"/>
    <property type="match status" value="1"/>
</dbReference>
<dbReference type="CDD" id="cd00093">
    <property type="entry name" value="HTH_XRE"/>
    <property type="match status" value="1"/>
</dbReference>
<dbReference type="CDD" id="cd02947">
    <property type="entry name" value="TRX_family"/>
    <property type="match status" value="1"/>
</dbReference>
<dbReference type="EMBL" id="JARGDH010000006">
    <property type="protein sequence ID" value="KAL0266093.1"/>
    <property type="molecule type" value="Genomic_DNA"/>
</dbReference>
<dbReference type="AlphaFoldDB" id="A0AAW2H8H7"/>
<dbReference type="InterPro" id="IPR001387">
    <property type="entry name" value="Cro/C1-type_HTH"/>
</dbReference>
<dbReference type="PROSITE" id="PS50943">
    <property type="entry name" value="HTH_CROC1"/>
    <property type="match status" value="1"/>
</dbReference>
<evidence type="ECO:0000313" key="4">
    <source>
        <dbReference type="EMBL" id="KAL0266093.1"/>
    </source>
</evidence>
<proteinExistence type="predicted"/>
<name>A0AAW2H8H7_9NEOP</name>
<dbReference type="SUPFAM" id="SSF52833">
    <property type="entry name" value="Thioredoxin-like"/>
    <property type="match status" value="1"/>
</dbReference>
<dbReference type="GO" id="GO:0006357">
    <property type="term" value="P:regulation of transcription by RNA polymerase II"/>
    <property type="evidence" value="ECO:0007669"/>
    <property type="project" value="UniProtKB-ARBA"/>
</dbReference>
<dbReference type="Gene3D" id="1.10.260.40">
    <property type="entry name" value="lambda repressor-like DNA-binding domains"/>
    <property type="match status" value="1"/>
</dbReference>
<sequence>MGRLFAKFLKKAGNVAKNAEPMKKPLRKLEESVNTVEGLKAVLEKEGRVIIVFHASWCRPCKVYEKTIEACRTEHEAPFCRVDVDCARELTQKFGVMAVPCTLVVDADMSVMREVNGVVDEDAFAKLVEECFGKSALVPRTGSAHRKAGHISSGEPFCRSLTRRNRLRRHCALSRAPRHGPSAALCRTENGPMGANFDPKPVKLTKKQVHAAPVVEEEPRKAVGAEGGQKIVLGRTAAGMKQKDLAMKINLPVHVIADWESGRAIFDKKIARKIEEVLKIKLA</sequence>
<reference evidence="4" key="1">
    <citation type="journal article" date="2024" name="Gigascience">
        <title>Chromosome-level genome of the poultry shaft louse Menopon gallinae provides insight into the host-switching and adaptive evolution of parasitic lice.</title>
        <authorList>
            <person name="Xu Y."/>
            <person name="Ma L."/>
            <person name="Liu S."/>
            <person name="Liang Y."/>
            <person name="Liu Q."/>
            <person name="He Z."/>
            <person name="Tian L."/>
            <person name="Duan Y."/>
            <person name="Cai W."/>
            <person name="Li H."/>
            <person name="Song F."/>
        </authorList>
    </citation>
    <scope>NUCLEOTIDE SEQUENCE</scope>
    <source>
        <strain evidence="4">Cailab_2023a</strain>
    </source>
</reference>
<dbReference type="PANTHER" id="PTHR10245:SF15">
    <property type="entry name" value="ENDOTHELIAL DIFFERENTIATION-RELATED FACTOR 1"/>
    <property type="match status" value="1"/>
</dbReference>
<dbReference type="InterPro" id="IPR013766">
    <property type="entry name" value="Thioredoxin_domain"/>
</dbReference>
<comment type="caution">
    <text evidence="4">The sequence shown here is derived from an EMBL/GenBank/DDBJ whole genome shotgun (WGS) entry which is preliminary data.</text>
</comment>
<accession>A0AAW2H8H7</accession>
<feature type="domain" description="HTH cro/C1-type" evidence="2">
    <location>
        <begin position="235"/>
        <end position="282"/>
    </location>
</feature>
<organism evidence="4">
    <name type="scientific">Menopon gallinae</name>
    <name type="common">poultry shaft louse</name>
    <dbReference type="NCBI Taxonomy" id="328185"/>
    <lineage>
        <taxon>Eukaryota</taxon>
        <taxon>Metazoa</taxon>
        <taxon>Ecdysozoa</taxon>
        <taxon>Arthropoda</taxon>
        <taxon>Hexapoda</taxon>
        <taxon>Insecta</taxon>
        <taxon>Pterygota</taxon>
        <taxon>Neoptera</taxon>
        <taxon>Paraneoptera</taxon>
        <taxon>Psocodea</taxon>
        <taxon>Troctomorpha</taxon>
        <taxon>Phthiraptera</taxon>
        <taxon>Amblycera</taxon>
        <taxon>Menoponidae</taxon>
        <taxon>Menopon</taxon>
    </lineage>
</organism>
<feature type="domain" description="Thioredoxin" evidence="3">
    <location>
        <begin position="6"/>
        <end position="133"/>
    </location>
</feature>
<dbReference type="GO" id="GO:0005634">
    <property type="term" value="C:nucleus"/>
    <property type="evidence" value="ECO:0007669"/>
    <property type="project" value="TreeGrafter"/>
</dbReference>
<gene>
    <name evidence="4" type="ORF">PYX00_011809</name>
</gene>
<keyword evidence="1" id="KW-0238">DNA-binding</keyword>
<dbReference type="SUPFAM" id="SSF47413">
    <property type="entry name" value="lambda repressor-like DNA-binding domains"/>
    <property type="match status" value="1"/>
</dbReference>
<dbReference type="InterPro" id="IPR036249">
    <property type="entry name" value="Thioredoxin-like_sf"/>
</dbReference>
<dbReference type="GO" id="GO:0003677">
    <property type="term" value="F:DNA binding"/>
    <property type="evidence" value="ECO:0007669"/>
    <property type="project" value="UniProtKB-KW"/>
</dbReference>
<dbReference type="InterPro" id="IPR010982">
    <property type="entry name" value="Lambda_DNA-bd_dom_sf"/>
</dbReference>
<dbReference type="Gene3D" id="3.40.30.10">
    <property type="entry name" value="Glutaredoxin"/>
    <property type="match status" value="1"/>
</dbReference>
<protein>
    <recommendedName>
        <fullName evidence="5">Thioredoxin domain-containing protein</fullName>
    </recommendedName>
</protein>
<evidence type="ECO:0000256" key="1">
    <source>
        <dbReference type="ARBA" id="ARBA00023125"/>
    </source>
</evidence>